<name>A0A072MYZ9_9GAMM</name>
<sequence length="47" mass="5582">MAKKFLLRYKEIVIRTLLQMIKPGPRLRAFCVFRGQMLALMSFPLRV</sequence>
<dbReference type="PATRIC" id="fig|1137280.3.peg.2373"/>
<dbReference type="Proteomes" id="UP000035057">
    <property type="component" value="Unassembled WGS sequence"/>
</dbReference>
<protein>
    <submittedName>
        <fullName evidence="1">Uncharacterized protein</fullName>
    </submittedName>
</protein>
<proteinExistence type="predicted"/>
<gene>
    <name evidence="1" type="ORF">D777_02556</name>
</gene>
<evidence type="ECO:0000313" key="1">
    <source>
        <dbReference type="EMBL" id="KEF30614.1"/>
    </source>
</evidence>
<reference evidence="1 2" key="1">
    <citation type="submission" date="2012-12" db="EMBL/GenBank/DDBJ databases">
        <title>Genome assembly of Marinobacter sp. AK21.</title>
        <authorList>
            <person name="Khatri I."/>
            <person name="Kumar R."/>
            <person name="Vaidya B."/>
            <person name="Subramanian S."/>
            <person name="Pinnaka A."/>
        </authorList>
    </citation>
    <scope>NUCLEOTIDE SEQUENCE [LARGE SCALE GENOMIC DNA]</scope>
    <source>
        <strain evidence="1 2">AK21</strain>
    </source>
</reference>
<accession>A0A072MYZ9</accession>
<organism evidence="1 2">
    <name type="scientific">Marinobacter nitratireducens</name>
    <dbReference type="NCBI Taxonomy" id="1137280"/>
    <lineage>
        <taxon>Bacteria</taxon>
        <taxon>Pseudomonadati</taxon>
        <taxon>Pseudomonadota</taxon>
        <taxon>Gammaproteobacteria</taxon>
        <taxon>Pseudomonadales</taxon>
        <taxon>Marinobacteraceae</taxon>
        <taxon>Marinobacter</taxon>
    </lineage>
</organism>
<evidence type="ECO:0000313" key="2">
    <source>
        <dbReference type="Proteomes" id="UP000035057"/>
    </source>
</evidence>
<dbReference type="AlphaFoldDB" id="A0A072MYZ9"/>
<dbReference type="EMBL" id="ANIE01000007">
    <property type="protein sequence ID" value="KEF30614.1"/>
    <property type="molecule type" value="Genomic_DNA"/>
</dbReference>
<comment type="caution">
    <text evidence="1">The sequence shown here is derived from an EMBL/GenBank/DDBJ whole genome shotgun (WGS) entry which is preliminary data.</text>
</comment>
<keyword evidence="2" id="KW-1185">Reference proteome</keyword>